<feature type="signal peptide" evidence="2">
    <location>
        <begin position="1"/>
        <end position="20"/>
    </location>
</feature>
<dbReference type="AlphaFoldDB" id="A0A212FD67"/>
<evidence type="ECO:0000256" key="1">
    <source>
        <dbReference type="SAM" id="MobiDB-lite"/>
    </source>
</evidence>
<name>A0A212FD67_DANPL</name>
<feature type="region of interest" description="Disordered" evidence="1">
    <location>
        <begin position="88"/>
        <end position="108"/>
    </location>
</feature>
<accession>A0A212FD67</accession>
<feature type="chain" id="PRO_5011110748" evidence="2">
    <location>
        <begin position="21"/>
        <end position="108"/>
    </location>
</feature>
<dbReference type="InParanoid" id="A0A212FD67"/>
<evidence type="ECO:0000313" key="4">
    <source>
        <dbReference type="Proteomes" id="UP000007151"/>
    </source>
</evidence>
<dbReference type="KEGG" id="dpl:KGM_215470"/>
<dbReference type="EMBL" id="AGBW02009098">
    <property type="protein sequence ID" value="OWR51695.1"/>
    <property type="molecule type" value="Genomic_DNA"/>
</dbReference>
<organism evidence="3 4">
    <name type="scientific">Danaus plexippus plexippus</name>
    <dbReference type="NCBI Taxonomy" id="278856"/>
    <lineage>
        <taxon>Eukaryota</taxon>
        <taxon>Metazoa</taxon>
        <taxon>Ecdysozoa</taxon>
        <taxon>Arthropoda</taxon>
        <taxon>Hexapoda</taxon>
        <taxon>Insecta</taxon>
        <taxon>Pterygota</taxon>
        <taxon>Neoptera</taxon>
        <taxon>Endopterygota</taxon>
        <taxon>Lepidoptera</taxon>
        <taxon>Glossata</taxon>
        <taxon>Ditrysia</taxon>
        <taxon>Papilionoidea</taxon>
        <taxon>Nymphalidae</taxon>
        <taxon>Danainae</taxon>
        <taxon>Danaini</taxon>
        <taxon>Danaina</taxon>
        <taxon>Danaus</taxon>
        <taxon>Danaus</taxon>
    </lineage>
</organism>
<reference evidence="3 4" key="1">
    <citation type="journal article" date="2011" name="Cell">
        <title>The monarch butterfly genome yields insights into long-distance migration.</title>
        <authorList>
            <person name="Zhan S."/>
            <person name="Merlin C."/>
            <person name="Boore J.L."/>
            <person name="Reppert S.M."/>
        </authorList>
    </citation>
    <scope>NUCLEOTIDE SEQUENCE [LARGE SCALE GENOMIC DNA]</scope>
    <source>
        <strain evidence="3">F-2</strain>
    </source>
</reference>
<keyword evidence="4" id="KW-1185">Reference proteome</keyword>
<keyword evidence="2" id="KW-0732">Signal</keyword>
<evidence type="ECO:0000313" key="3">
    <source>
        <dbReference type="EMBL" id="OWR51695.1"/>
    </source>
</evidence>
<dbReference type="Proteomes" id="UP000007151">
    <property type="component" value="Unassembled WGS sequence"/>
</dbReference>
<protein>
    <submittedName>
        <fullName evidence="3">Seminal fluid protein HACP044</fullName>
    </submittedName>
</protein>
<gene>
    <name evidence="3" type="ORF">KGM_215470</name>
</gene>
<sequence length="108" mass="12441">MEVYKTLVLALALFCTVSHAQRPSFAGLRPIGYPELESNVLSNRFGEDANLPIEAKGDGNLINRFNQIPVDNRPFWFINSQQYDELRKNPQTYQLRPNGFIDRNSARR</sequence>
<comment type="caution">
    <text evidence="3">The sequence shown here is derived from an EMBL/GenBank/DDBJ whole genome shotgun (WGS) entry which is preliminary data.</text>
</comment>
<dbReference type="eggNOG" id="ENOG502T7QG">
    <property type="taxonomic scope" value="Eukaryota"/>
</dbReference>
<evidence type="ECO:0000256" key="2">
    <source>
        <dbReference type="SAM" id="SignalP"/>
    </source>
</evidence>
<proteinExistence type="predicted"/>